<evidence type="ECO:0000256" key="2">
    <source>
        <dbReference type="ARBA" id="ARBA00005013"/>
    </source>
</evidence>
<evidence type="ECO:0000256" key="6">
    <source>
        <dbReference type="RuleBase" id="RU362079"/>
    </source>
</evidence>
<dbReference type="Gene3D" id="3.30.1130.10">
    <property type="match status" value="1"/>
</dbReference>
<dbReference type="OrthoDB" id="9803748at2"/>
<evidence type="ECO:0000256" key="5">
    <source>
        <dbReference type="ARBA" id="ARBA00023239"/>
    </source>
</evidence>
<proteinExistence type="inferred from homology"/>
<dbReference type="EMBL" id="AODH01000046">
    <property type="protein sequence ID" value="EUJ36598.1"/>
    <property type="molecule type" value="Genomic_DNA"/>
</dbReference>
<gene>
    <name evidence="8" type="ORF">BCAMP_10705</name>
</gene>
<protein>
    <recommendedName>
        <fullName evidence="6">7,8-dihydroneopterin aldolase</fullName>
        <ecNumber evidence="6">4.1.2.25</ecNumber>
    </recommendedName>
</protein>
<dbReference type="GO" id="GO:0004150">
    <property type="term" value="F:dihydroneopterin aldolase activity"/>
    <property type="evidence" value="ECO:0007669"/>
    <property type="project" value="UniProtKB-UniRule"/>
</dbReference>
<evidence type="ECO:0000259" key="7">
    <source>
        <dbReference type="SMART" id="SM00905"/>
    </source>
</evidence>
<dbReference type="UniPathway" id="UPA00077">
    <property type="reaction ID" value="UER00154"/>
</dbReference>
<dbReference type="SUPFAM" id="SSF55620">
    <property type="entry name" value="Tetrahydrobiopterin biosynthesis enzymes-like"/>
    <property type="match status" value="1"/>
</dbReference>
<dbReference type="InterPro" id="IPR006156">
    <property type="entry name" value="Dihydroneopterin_aldolase"/>
</dbReference>
<comment type="similarity">
    <text evidence="3 6">Belongs to the DHNA family.</text>
</comment>
<keyword evidence="9" id="KW-1185">Reference proteome</keyword>
<evidence type="ECO:0000256" key="4">
    <source>
        <dbReference type="ARBA" id="ARBA00022909"/>
    </source>
</evidence>
<evidence type="ECO:0000313" key="8">
    <source>
        <dbReference type="EMBL" id="EUJ36598.1"/>
    </source>
</evidence>
<dbReference type="STRING" id="1265861.BCAMP_10705"/>
<dbReference type="GO" id="GO:0005737">
    <property type="term" value="C:cytoplasm"/>
    <property type="evidence" value="ECO:0007669"/>
    <property type="project" value="TreeGrafter"/>
</dbReference>
<dbReference type="PANTHER" id="PTHR42844">
    <property type="entry name" value="DIHYDRONEOPTERIN ALDOLASE 1-RELATED"/>
    <property type="match status" value="1"/>
</dbReference>
<dbReference type="GO" id="GO:0046656">
    <property type="term" value="P:folic acid biosynthetic process"/>
    <property type="evidence" value="ECO:0007669"/>
    <property type="project" value="UniProtKB-UniRule"/>
</dbReference>
<dbReference type="RefSeq" id="WP_035315325.1">
    <property type="nucleotide sequence ID" value="NZ_AODH01000046.1"/>
</dbReference>
<dbReference type="Pfam" id="PF02152">
    <property type="entry name" value="FolB"/>
    <property type="match status" value="1"/>
</dbReference>
<dbReference type="SMART" id="SM00905">
    <property type="entry name" value="FolB"/>
    <property type="match status" value="1"/>
</dbReference>
<reference evidence="8 9" key="1">
    <citation type="submission" date="2012-12" db="EMBL/GenBank/DDBJ databases">
        <title>Novel taxa of Listeriaceae from agricultural environments in the United States.</title>
        <authorList>
            <person name="den Bakker H.C."/>
            <person name="Allred A."/>
            <person name="Warchocki S."/>
            <person name="Wright E.M."/>
            <person name="Burrell A."/>
            <person name="Nightingale K.K."/>
            <person name="Kephart D."/>
            <person name="Wiedmann M."/>
        </authorList>
    </citation>
    <scope>NUCLEOTIDE SEQUENCE [LARGE SCALE GENOMIC DNA]</scope>
    <source>
        <strain evidence="8 9">FSL F6-1037</strain>
    </source>
</reference>
<organism evidence="8 9">
    <name type="scientific">Brochothrix campestris FSL F6-1037</name>
    <dbReference type="NCBI Taxonomy" id="1265861"/>
    <lineage>
        <taxon>Bacteria</taxon>
        <taxon>Bacillati</taxon>
        <taxon>Bacillota</taxon>
        <taxon>Bacilli</taxon>
        <taxon>Bacillales</taxon>
        <taxon>Listeriaceae</taxon>
        <taxon>Brochothrix</taxon>
    </lineage>
</organism>
<dbReference type="NCBIfam" id="TIGR00525">
    <property type="entry name" value="folB"/>
    <property type="match status" value="1"/>
</dbReference>
<sequence>MDKIYLTNCEFYGFHGVLPEETTLGQRFNISLVLEVDTKAAGISDDVKDTVSYAEVFETMRVIVETERYLLLEALSERLATVILQRYALIAALTVTTVKPRPPINGHFDSVAVEIRRERGDL</sequence>
<dbReference type="InterPro" id="IPR043133">
    <property type="entry name" value="GTP-CH-I_C/QueF"/>
</dbReference>
<dbReference type="EC" id="4.1.2.25" evidence="6"/>
<feature type="domain" description="Dihydroneopterin aldolase/epimerase" evidence="7">
    <location>
        <begin position="4"/>
        <end position="117"/>
    </location>
</feature>
<dbReference type="CDD" id="cd00534">
    <property type="entry name" value="DHNA_DHNTPE"/>
    <property type="match status" value="1"/>
</dbReference>
<evidence type="ECO:0000256" key="1">
    <source>
        <dbReference type="ARBA" id="ARBA00001353"/>
    </source>
</evidence>
<name>W7CUH0_9LIST</name>
<dbReference type="GO" id="GO:0046654">
    <property type="term" value="P:tetrahydrofolate biosynthetic process"/>
    <property type="evidence" value="ECO:0007669"/>
    <property type="project" value="UniProtKB-UniRule"/>
</dbReference>
<comment type="function">
    <text evidence="6">Catalyzes the conversion of 7,8-dihydroneopterin to 6-hydroxymethyl-7,8-dihydropterin.</text>
</comment>
<comment type="pathway">
    <text evidence="2 6">Cofactor biosynthesis; tetrahydrofolate biosynthesis; 2-amino-4-hydroxy-6-hydroxymethyl-7,8-dihydropteridine diphosphate from 7,8-dihydroneopterin triphosphate: step 3/4.</text>
</comment>
<dbReference type="AlphaFoldDB" id="W7CUH0"/>
<keyword evidence="5 6" id="KW-0456">Lyase</keyword>
<dbReference type="PANTHER" id="PTHR42844:SF1">
    <property type="entry name" value="DIHYDRONEOPTERIN ALDOLASE 1-RELATED"/>
    <property type="match status" value="1"/>
</dbReference>
<dbReference type="NCBIfam" id="TIGR00526">
    <property type="entry name" value="folB_dom"/>
    <property type="match status" value="1"/>
</dbReference>
<comment type="caution">
    <text evidence="8">The sequence shown here is derived from an EMBL/GenBank/DDBJ whole genome shotgun (WGS) entry which is preliminary data.</text>
</comment>
<evidence type="ECO:0000256" key="3">
    <source>
        <dbReference type="ARBA" id="ARBA00005708"/>
    </source>
</evidence>
<keyword evidence="4 6" id="KW-0289">Folate biosynthesis</keyword>
<dbReference type="FunFam" id="3.30.1130.10:FF:000003">
    <property type="entry name" value="7,8-dihydroneopterin aldolase"/>
    <property type="match status" value="1"/>
</dbReference>
<comment type="catalytic activity">
    <reaction evidence="1 6">
        <text>7,8-dihydroneopterin = 6-hydroxymethyl-7,8-dihydropterin + glycolaldehyde</text>
        <dbReference type="Rhea" id="RHEA:10540"/>
        <dbReference type="ChEBI" id="CHEBI:17001"/>
        <dbReference type="ChEBI" id="CHEBI:17071"/>
        <dbReference type="ChEBI" id="CHEBI:44841"/>
        <dbReference type="EC" id="4.1.2.25"/>
    </reaction>
</comment>
<accession>W7CUH0</accession>
<evidence type="ECO:0000313" key="9">
    <source>
        <dbReference type="Proteomes" id="UP000019243"/>
    </source>
</evidence>
<dbReference type="Proteomes" id="UP000019243">
    <property type="component" value="Unassembled WGS sequence"/>
</dbReference>
<dbReference type="InterPro" id="IPR006157">
    <property type="entry name" value="FolB_dom"/>
</dbReference>
<dbReference type="PATRIC" id="fig|1265861.3.peg.2105"/>